<dbReference type="InterPro" id="IPR037465">
    <property type="entry name" value="YlxR"/>
</dbReference>
<evidence type="ECO:0000256" key="1">
    <source>
        <dbReference type="SAM" id="MobiDB-lite"/>
    </source>
</evidence>
<dbReference type="InterPro" id="IPR007393">
    <property type="entry name" value="YlxR_dom"/>
</dbReference>
<dbReference type="Gene3D" id="3.30.1230.10">
    <property type="entry name" value="YlxR-like"/>
    <property type="match status" value="1"/>
</dbReference>
<evidence type="ECO:0000313" key="2">
    <source>
        <dbReference type="EMBL" id="BAJ79596.1"/>
    </source>
</evidence>
<organism evidence="2 3">
    <name type="scientific">Acidiphilium multivorum (strain DSM 11245 / JCM 8867 / NBRC 100883 / AIU 301)</name>
    <dbReference type="NCBI Taxonomy" id="926570"/>
    <lineage>
        <taxon>Bacteria</taxon>
        <taxon>Pseudomonadati</taxon>
        <taxon>Pseudomonadota</taxon>
        <taxon>Alphaproteobacteria</taxon>
        <taxon>Acetobacterales</taxon>
        <taxon>Acidocellaceae</taxon>
        <taxon>Acidiphilium</taxon>
    </lineage>
</organism>
<keyword evidence="3" id="KW-1185">Reference proteome</keyword>
<protein>
    <submittedName>
        <fullName evidence="2">Uncharacterized protein</fullName>
    </submittedName>
</protein>
<feature type="compositionally biased region" description="Basic and acidic residues" evidence="1">
    <location>
        <begin position="241"/>
        <end position="252"/>
    </location>
</feature>
<dbReference type="Gene3D" id="3.30.1330.30">
    <property type="match status" value="1"/>
</dbReference>
<dbReference type="PANTHER" id="PTHR34215:SF1">
    <property type="entry name" value="YLXR DOMAIN-CONTAINING PROTEIN"/>
    <property type="match status" value="1"/>
</dbReference>
<dbReference type="InterPro" id="IPR035931">
    <property type="entry name" value="YlxR-like_sf"/>
</dbReference>
<dbReference type="InterPro" id="IPR029064">
    <property type="entry name" value="Ribosomal_eL30-like_sf"/>
</dbReference>
<evidence type="ECO:0000313" key="3">
    <source>
        <dbReference type="Proteomes" id="UP000007100"/>
    </source>
</evidence>
<dbReference type="Proteomes" id="UP000007100">
    <property type="component" value="Chromosome"/>
</dbReference>
<dbReference type="SUPFAM" id="SSF64376">
    <property type="entry name" value="YlxR-like"/>
    <property type="match status" value="1"/>
</dbReference>
<dbReference type="Pfam" id="PF04296">
    <property type="entry name" value="YlxR"/>
    <property type="match status" value="1"/>
</dbReference>
<feature type="region of interest" description="Disordered" evidence="1">
    <location>
        <begin position="228"/>
        <end position="263"/>
    </location>
</feature>
<dbReference type="AlphaFoldDB" id="F0J210"/>
<dbReference type="KEGG" id="amv:ACMV_02490"/>
<proteinExistence type="predicted"/>
<dbReference type="EMBL" id="AP012035">
    <property type="protein sequence ID" value="BAJ79596.1"/>
    <property type="molecule type" value="Genomic_DNA"/>
</dbReference>
<dbReference type="PANTHER" id="PTHR34215">
    <property type="entry name" value="BLL0784 PROTEIN"/>
    <property type="match status" value="1"/>
</dbReference>
<name>F0J210_ACIMA</name>
<gene>
    <name evidence="2" type="ordered locus">ACMV_02490</name>
</gene>
<dbReference type="HOGENOM" id="CLU_091016_1_0_5"/>
<accession>F0J210</accession>
<reference evidence="2 3" key="1">
    <citation type="submission" date="2010-12" db="EMBL/GenBank/DDBJ databases">
        <title>Whole genome sequence of Acidiphilium multivorum AIU301.</title>
        <authorList>
            <person name="Narita-Yamada S."/>
            <person name="Nakamura S."/>
            <person name="Ito N."/>
            <person name="Takarada H."/>
            <person name="Katano Y."/>
            <person name="Nakazawa H."/>
            <person name="Hosoyama A."/>
            <person name="Yamada R."/>
            <person name="Fujita N."/>
        </authorList>
    </citation>
    <scope>NUCLEOTIDE SEQUENCE [LARGE SCALE GENOMIC DNA]</scope>
    <source>
        <strain evidence="3">DSM 11245 / JCM 8867 / AIU301</strain>
    </source>
</reference>
<sequence length="263" mass="28156">MPSSWRRALTGSRERKTLADPDFSADLADDDAAAESGPLRRCLVTRERQQREAMLRFVVAPEAVAAEALVFDVAATLPGRGMWLSARRDVIEKAMKANIFSRAAGRRIALPSGLVELAGRALEKRIGELLGLARRAGDAVCGFEKVKERIAAGQCALLVEAADGSLAEQDRLIQHRKTNVVRPISAARLGAVFGRDRVVHVAIGPGRLAGMIEADSLRLAGVLGAEPSARRLQAPQGAGRENADLGGREARPPADMTQTKTQN</sequence>
<dbReference type="SUPFAM" id="SSF55315">
    <property type="entry name" value="L30e-like"/>
    <property type="match status" value="1"/>
</dbReference>